<evidence type="ECO:0000256" key="2">
    <source>
        <dbReference type="ARBA" id="ARBA00023295"/>
    </source>
</evidence>
<dbReference type="SMART" id="SM00636">
    <property type="entry name" value="Glyco_18"/>
    <property type="match status" value="1"/>
</dbReference>
<feature type="region of interest" description="Disordered" evidence="5">
    <location>
        <begin position="1"/>
        <end position="48"/>
    </location>
</feature>
<evidence type="ECO:0000313" key="7">
    <source>
        <dbReference type="Proteomes" id="UP000694941"/>
    </source>
</evidence>
<feature type="domain" description="GH18" evidence="6">
    <location>
        <begin position="101"/>
        <end position="431"/>
    </location>
</feature>
<dbReference type="RefSeq" id="XP_022257445.1">
    <property type="nucleotide sequence ID" value="XM_022401737.1"/>
</dbReference>
<proteinExistence type="inferred from homology"/>
<dbReference type="Gene3D" id="3.20.20.80">
    <property type="entry name" value="Glycosidases"/>
    <property type="match status" value="1"/>
</dbReference>
<dbReference type="Pfam" id="PF00704">
    <property type="entry name" value="Glyco_hydro_18"/>
    <property type="match status" value="1"/>
</dbReference>
<dbReference type="InterPro" id="IPR017853">
    <property type="entry name" value="GH"/>
</dbReference>
<dbReference type="Proteomes" id="UP000694941">
    <property type="component" value="Unplaced"/>
</dbReference>
<sequence>MKATKNSHRDPVPVLLNQLITGASPQPEPNRTKRPQNRAPVRPDPSPRCTSIACIRDNDCVEVDLQDRSATSNDFKFLPKNKRDPGNFSQHRFRTLQDESIKIVCYYNSWSHYRSGNGRFLVEQIDPTLCTHLIYTFARVEDDGFTISSFDQYLEEDYGLRNFKRFNDLKNKSESLKTLIAVGGYADGSLKFSNMVAWKWRRNKFVKNIVQFVLKYGFDGVDLDWEFPGQRGGSPEDKQNFIRLLKRLREELNQYGLLLTVAVSAIKSTIDVSYDIPALVSYVDFINLMSYDYSGSWAYTTSHNSPLRTSTIATDNRLFLNVTPNYGEKKSFTGCNNKFFIKKSRPSSDDDFHQLSENPTLEVDTSTLGATEDPTTAMPSPSTSKTTENLDQNGEYDDLGLFDRSKLTDDEKMQLMKKHFCPDNKFTFSVR</sequence>
<dbReference type="InterPro" id="IPR050314">
    <property type="entry name" value="Glycosyl_Hydrlase_18"/>
</dbReference>
<evidence type="ECO:0000256" key="4">
    <source>
        <dbReference type="RuleBase" id="RU004453"/>
    </source>
</evidence>
<gene>
    <name evidence="8" type="primary">LOC106473272</name>
</gene>
<dbReference type="PROSITE" id="PS01095">
    <property type="entry name" value="GH18_1"/>
    <property type="match status" value="1"/>
</dbReference>
<keyword evidence="7" id="KW-1185">Reference proteome</keyword>
<evidence type="ECO:0000256" key="5">
    <source>
        <dbReference type="SAM" id="MobiDB-lite"/>
    </source>
</evidence>
<protein>
    <submittedName>
        <fullName evidence="8">Probable chitinase 2</fullName>
    </submittedName>
</protein>
<dbReference type="GeneID" id="106473272"/>
<dbReference type="InterPro" id="IPR001579">
    <property type="entry name" value="Glyco_hydro_18_chit_AS"/>
</dbReference>
<dbReference type="InterPro" id="IPR011583">
    <property type="entry name" value="Chitinase_II/V-like_cat"/>
</dbReference>
<dbReference type="PANTHER" id="PTHR11177:SF360">
    <property type="entry name" value="CHITINASE 4-RELATED"/>
    <property type="match status" value="1"/>
</dbReference>
<feature type="compositionally biased region" description="Polar residues" evidence="5">
    <location>
        <begin position="355"/>
        <end position="392"/>
    </location>
</feature>
<dbReference type="PROSITE" id="PS51910">
    <property type="entry name" value="GH18_2"/>
    <property type="match status" value="1"/>
</dbReference>
<comment type="similarity">
    <text evidence="4">Belongs to the glycosyl hydrolase 18 family.</text>
</comment>
<feature type="region of interest" description="Disordered" evidence="5">
    <location>
        <begin position="345"/>
        <end position="398"/>
    </location>
</feature>
<keyword evidence="1 3" id="KW-0378">Hydrolase</keyword>
<name>A0ABM1TNI9_LIMPO</name>
<evidence type="ECO:0000256" key="1">
    <source>
        <dbReference type="ARBA" id="ARBA00022801"/>
    </source>
</evidence>
<keyword evidence="2 3" id="KW-0326">Glycosidase</keyword>
<accession>A0ABM1TNI9</accession>
<dbReference type="InterPro" id="IPR001223">
    <property type="entry name" value="Glyco_hydro18_cat"/>
</dbReference>
<evidence type="ECO:0000259" key="6">
    <source>
        <dbReference type="PROSITE" id="PS51910"/>
    </source>
</evidence>
<dbReference type="PANTHER" id="PTHR11177">
    <property type="entry name" value="CHITINASE"/>
    <property type="match status" value="1"/>
</dbReference>
<organism evidence="7 8">
    <name type="scientific">Limulus polyphemus</name>
    <name type="common">Atlantic horseshoe crab</name>
    <dbReference type="NCBI Taxonomy" id="6850"/>
    <lineage>
        <taxon>Eukaryota</taxon>
        <taxon>Metazoa</taxon>
        <taxon>Ecdysozoa</taxon>
        <taxon>Arthropoda</taxon>
        <taxon>Chelicerata</taxon>
        <taxon>Merostomata</taxon>
        <taxon>Xiphosura</taxon>
        <taxon>Limulidae</taxon>
        <taxon>Limulus</taxon>
    </lineage>
</organism>
<evidence type="ECO:0000313" key="8">
    <source>
        <dbReference type="RefSeq" id="XP_022257445.1"/>
    </source>
</evidence>
<dbReference type="SUPFAM" id="SSF51445">
    <property type="entry name" value="(Trans)glycosidases"/>
    <property type="match status" value="1"/>
</dbReference>
<evidence type="ECO:0000256" key="3">
    <source>
        <dbReference type="RuleBase" id="RU000489"/>
    </source>
</evidence>
<reference evidence="8" key="1">
    <citation type="submission" date="2025-08" db="UniProtKB">
        <authorList>
            <consortium name="RefSeq"/>
        </authorList>
    </citation>
    <scope>IDENTIFICATION</scope>
    <source>
        <tissue evidence="8">Muscle</tissue>
    </source>
</reference>